<protein>
    <submittedName>
        <fullName evidence="2">Uncharacterized protein</fullName>
    </submittedName>
</protein>
<sequence>MSPQSLGRAPGGSRPASAKALAGSSASLGQLKTEDLVCGKLKKSKSDLQKADSGLLLRQRPASAQSPSRQPSPSKQRPTSAKRWAIQVQAKVSTVQNPAAAT</sequence>
<dbReference type="AlphaFoldDB" id="A0A813EKW2"/>
<keyword evidence="3" id="KW-1185">Reference proteome</keyword>
<feature type="region of interest" description="Disordered" evidence="1">
    <location>
        <begin position="1"/>
        <end position="26"/>
    </location>
</feature>
<proteinExistence type="predicted"/>
<accession>A0A813EKW2</accession>
<comment type="caution">
    <text evidence="2">The sequence shown here is derived from an EMBL/GenBank/DDBJ whole genome shotgun (WGS) entry which is preliminary data.</text>
</comment>
<evidence type="ECO:0000313" key="2">
    <source>
        <dbReference type="EMBL" id="CAE8598882.1"/>
    </source>
</evidence>
<dbReference type="EMBL" id="CAJNNV010010646">
    <property type="protein sequence ID" value="CAE8598882.1"/>
    <property type="molecule type" value="Genomic_DNA"/>
</dbReference>
<evidence type="ECO:0000313" key="3">
    <source>
        <dbReference type="Proteomes" id="UP000654075"/>
    </source>
</evidence>
<feature type="compositionally biased region" description="Low complexity" evidence="1">
    <location>
        <begin position="16"/>
        <end position="26"/>
    </location>
</feature>
<feature type="region of interest" description="Disordered" evidence="1">
    <location>
        <begin position="43"/>
        <end position="84"/>
    </location>
</feature>
<dbReference type="Proteomes" id="UP000654075">
    <property type="component" value="Unassembled WGS sequence"/>
</dbReference>
<organism evidence="2 3">
    <name type="scientific">Polarella glacialis</name>
    <name type="common">Dinoflagellate</name>
    <dbReference type="NCBI Taxonomy" id="89957"/>
    <lineage>
        <taxon>Eukaryota</taxon>
        <taxon>Sar</taxon>
        <taxon>Alveolata</taxon>
        <taxon>Dinophyceae</taxon>
        <taxon>Suessiales</taxon>
        <taxon>Suessiaceae</taxon>
        <taxon>Polarella</taxon>
    </lineage>
</organism>
<gene>
    <name evidence="2" type="ORF">PGLA1383_LOCUS17281</name>
</gene>
<reference evidence="2" key="1">
    <citation type="submission" date="2021-02" db="EMBL/GenBank/DDBJ databases">
        <authorList>
            <person name="Dougan E. K."/>
            <person name="Rhodes N."/>
            <person name="Thang M."/>
            <person name="Chan C."/>
        </authorList>
    </citation>
    <scope>NUCLEOTIDE SEQUENCE</scope>
</reference>
<feature type="non-terminal residue" evidence="2">
    <location>
        <position position="1"/>
    </location>
</feature>
<feature type="compositionally biased region" description="Low complexity" evidence="1">
    <location>
        <begin position="58"/>
        <end position="78"/>
    </location>
</feature>
<name>A0A813EKW2_POLGL</name>
<evidence type="ECO:0000256" key="1">
    <source>
        <dbReference type="SAM" id="MobiDB-lite"/>
    </source>
</evidence>